<name>A0A6C0HCF4_9ZZZZ</name>
<sequence length="62" mass="7561">MAIITESPREKPRKILYKKELKESGFKKYYIKKNLKKATPYFNKWCKLSIIYNYCNKIILLQ</sequence>
<evidence type="ECO:0000313" key="1">
    <source>
        <dbReference type="EMBL" id="QHT78268.1"/>
    </source>
</evidence>
<reference evidence="1" key="1">
    <citation type="journal article" date="2020" name="Nature">
        <title>Giant virus diversity and host interactions through global metagenomics.</title>
        <authorList>
            <person name="Schulz F."/>
            <person name="Roux S."/>
            <person name="Paez-Espino D."/>
            <person name="Jungbluth S."/>
            <person name="Walsh D.A."/>
            <person name="Denef V.J."/>
            <person name="McMahon K.D."/>
            <person name="Konstantinidis K.T."/>
            <person name="Eloe-Fadrosh E.A."/>
            <person name="Kyrpides N.C."/>
            <person name="Woyke T."/>
        </authorList>
    </citation>
    <scope>NUCLEOTIDE SEQUENCE</scope>
    <source>
        <strain evidence="1">GVMAG-M-3300023179-91</strain>
    </source>
</reference>
<accession>A0A6C0HCF4</accession>
<organism evidence="1">
    <name type="scientific">viral metagenome</name>
    <dbReference type="NCBI Taxonomy" id="1070528"/>
    <lineage>
        <taxon>unclassified sequences</taxon>
        <taxon>metagenomes</taxon>
        <taxon>organismal metagenomes</taxon>
    </lineage>
</organism>
<protein>
    <submittedName>
        <fullName evidence="1">Uncharacterized protein</fullName>
    </submittedName>
</protein>
<proteinExistence type="predicted"/>
<dbReference type="EMBL" id="MN739930">
    <property type="protein sequence ID" value="QHT78268.1"/>
    <property type="molecule type" value="Genomic_DNA"/>
</dbReference>
<dbReference type="AlphaFoldDB" id="A0A6C0HCF4"/>